<name>A0A9D5CIX8_9LILI</name>
<dbReference type="PANTHER" id="PTHR36786">
    <property type="entry name" value="2-ISOPROPYLMALATE SYNTHASE"/>
    <property type="match status" value="1"/>
</dbReference>
<feature type="domain" description="DUF7812" evidence="2">
    <location>
        <begin position="136"/>
        <end position="612"/>
    </location>
</feature>
<dbReference type="Proteomes" id="UP001085076">
    <property type="component" value="Miscellaneous, Linkage group lg04"/>
</dbReference>
<dbReference type="PANTHER" id="PTHR36786:SF1">
    <property type="entry name" value="2-ISOPROPYLMALATE SYNTHASE"/>
    <property type="match status" value="1"/>
</dbReference>
<evidence type="ECO:0000256" key="1">
    <source>
        <dbReference type="SAM" id="MobiDB-lite"/>
    </source>
</evidence>
<comment type="caution">
    <text evidence="3">The sequence shown here is derived from an EMBL/GenBank/DDBJ whole genome shotgun (WGS) entry which is preliminary data.</text>
</comment>
<proteinExistence type="predicted"/>
<dbReference type="OrthoDB" id="1882119at2759"/>
<feature type="region of interest" description="Disordered" evidence="1">
    <location>
        <begin position="1"/>
        <end position="32"/>
    </location>
</feature>
<evidence type="ECO:0000259" key="2">
    <source>
        <dbReference type="Pfam" id="PF25104"/>
    </source>
</evidence>
<accession>A0A9D5CIX8</accession>
<organism evidence="3 4">
    <name type="scientific">Dioscorea zingiberensis</name>
    <dbReference type="NCBI Taxonomy" id="325984"/>
    <lineage>
        <taxon>Eukaryota</taxon>
        <taxon>Viridiplantae</taxon>
        <taxon>Streptophyta</taxon>
        <taxon>Embryophyta</taxon>
        <taxon>Tracheophyta</taxon>
        <taxon>Spermatophyta</taxon>
        <taxon>Magnoliopsida</taxon>
        <taxon>Liliopsida</taxon>
        <taxon>Dioscoreales</taxon>
        <taxon>Dioscoreaceae</taxon>
        <taxon>Dioscorea</taxon>
    </lineage>
</organism>
<keyword evidence="4" id="KW-1185">Reference proteome</keyword>
<dbReference type="Pfam" id="PF25104">
    <property type="entry name" value="DUF7812"/>
    <property type="match status" value="1"/>
</dbReference>
<reference evidence="3" key="2">
    <citation type="journal article" date="2022" name="Hortic Res">
        <title>The genome of Dioscorea zingiberensis sheds light on the biosynthesis, origin and evolution of the medicinally important diosgenin saponins.</title>
        <authorList>
            <person name="Li Y."/>
            <person name="Tan C."/>
            <person name="Li Z."/>
            <person name="Guo J."/>
            <person name="Li S."/>
            <person name="Chen X."/>
            <person name="Wang C."/>
            <person name="Dai X."/>
            <person name="Yang H."/>
            <person name="Song W."/>
            <person name="Hou L."/>
            <person name="Xu J."/>
            <person name="Tong Z."/>
            <person name="Xu A."/>
            <person name="Yuan X."/>
            <person name="Wang W."/>
            <person name="Yang Q."/>
            <person name="Chen L."/>
            <person name="Sun Z."/>
            <person name="Wang K."/>
            <person name="Pan B."/>
            <person name="Chen J."/>
            <person name="Bao Y."/>
            <person name="Liu F."/>
            <person name="Qi X."/>
            <person name="Gang D.R."/>
            <person name="Wen J."/>
            <person name="Li J."/>
        </authorList>
    </citation>
    <scope>NUCLEOTIDE SEQUENCE</scope>
    <source>
        <strain evidence="3">Dzin_1.0</strain>
    </source>
</reference>
<dbReference type="EMBL" id="JAGGNH010000004">
    <property type="protein sequence ID" value="KAJ0974233.1"/>
    <property type="molecule type" value="Genomic_DNA"/>
</dbReference>
<dbReference type="AlphaFoldDB" id="A0A9D5CIX8"/>
<evidence type="ECO:0000313" key="4">
    <source>
        <dbReference type="Proteomes" id="UP001085076"/>
    </source>
</evidence>
<gene>
    <name evidence="3" type="ORF">J5N97_016198</name>
</gene>
<dbReference type="InterPro" id="IPR056714">
    <property type="entry name" value="DUF7812"/>
</dbReference>
<sequence length="794" mass="89879">MVSPDAPRGLKQYITPPPRKKLPLSPPALSQSKPKVLSMSRFLRNLYILLVKLSPDESSDDHVFGDAVSMDVSNKWFRTRIKFSEITCLSNFLFQKLSSDFELLISGSGFCPPSTASEGKNLLKLDDSTSNEEFLLLLRCCMIMLDFLEFDQSLILEKCQILNAILRKLGHPLDLFSYRCHSELEIVEKVTGSEGLVLHQCTLAHGGMTFAADALPSVSCRILEVFIHDLLLHRQLRKHVVITDYVTGTPDKLFVSHCNPGDLSAIFEVISFHFLLSVCDERAFMKFIQSLSWSTEVLETAELSVAATLALLGIPAMFSAPYMLQAHVILLASKCIGIQMPNNDRKLDVAIFECCMSAFELSVNLYARYISALDSTEFPSRDEEAAICSKELSFGSCIQPITRDRINLQIQNLVDFCDTHFSGFLSRNEVQFLNSSVSYIRENQQVIDKSCREEGSLILNCLVSRILSNEAAKNTMPHKDGRILQVECCLAAVLKLMSSSLLKILCVLKQNSYLGGKRTPMHNYCSAYEFIMGVINSFEKYGAHRHVKNIVFGEYDTQTGSCNVIKLMLEHFSSLALYSFNRRLIFLWNGCIFMMMTVMNLFQFEKDKFDAFSQFLGYTHETSTTQFSAPKSVQDKDLQNSSLNIASNMQSIRKLYSSNQANPSPCGDECVDIGRSSKSDEQLDNIDTSGEEHACTTDEADICNGKIFVDCLSEYQNNPSEWDDLVDFIECRPGKDYSKWLKSWKNFRKWQTEKTAVVKQQRKGKTRRKSSNLIAQRENLLIQLLRKRTDVSEK</sequence>
<protein>
    <recommendedName>
        <fullName evidence="2">DUF7812 domain-containing protein</fullName>
    </recommendedName>
</protein>
<evidence type="ECO:0000313" key="3">
    <source>
        <dbReference type="EMBL" id="KAJ0974233.1"/>
    </source>
</evidence>
<reference evidence="3" key="1">
    <citation type="submission" date="2021-03" db="EMBL/GenBank/DDBJ databases">
        <authorList>
            <person name="Li Z."/>
            <person name="Yang C."/>
        </authorList>
    </citation>
    <scope>NUCLEOTIDE SEQUENCE</scope>
    <source>
        <strain evidence="3">Dzin_1.0</strain>
        <tissue evidence="3">Leaf</tissue>
    </source>
</reference>